<sequence length="308" mass="33173">MIPALLFYMLLFPEKVLADSLAGLNLWFHTVLPSLLPFMILSNVLIGANAISILMRPFSGFFRHGLGLSPEGGYAWLLGLFCGFPMGARLTGTMYREKKISREEADYLLTFANQSSPMFLSTYVILHGLRDTSLTVPVFAVFYGSAFLTGLVFRILGRRFHLPPSAPEAAVSKKEVSQQTSYGNLLDTSIMNGFEVITRLGGYIILFSILAGIVMQLPSPLHTAAPFLSGMTEITTGIHTISGTALSPQVKFIAVICSTAFGGLSTVAQTSCMLGGTGLSILTYLKGKLVNTLIAGLLCLVAAVLFLK</sequence>
<comment type="caution">
    <text evidence="2">The sequence shown here is derived from an EMBL/GenBank/DDBJ whole genome shotgun (WGS) entry which is preliminary data.</text>
</comment>
<reference evidence="2" key="1">
    <citation type="journal article" date="2021" name="PeerJ">
        <title>Extensive microbial diversity within the chicken gut microbiome revealed by metagenomics and culture.</title>
        <authorList>
            <person name="Gilroy R."/>
            <person name="Ravi A."/>
            <person name="Getino M."/>
            <person name="Pursley I."/>
            <person name="Horton D.L."/>
            <person name="Alikhan N.F."/>
            <person name="Baker D."/>
            <person name="Gharbi K."/>
            <person name="Hall N."/>
            <person name="Watson M."/>
            <person name="Adriaenssens E.M."/>
            <person name="Foster-Nyarko E."/>
            <person name="Jarju S."/>
            <person name="Secka A."/>
            <person name="Antonio M."/>
            <person name="Oren A."/>
            <person name="Chaudhuri R.R."/>
            <person name="La Ragione R."/>
            <person name="Hildebrand F."/>
            <person name="Pallen M.J."/>
        </authorList>
    </citation>
    <scope>NUCLEOTIDE SEQUENCE</scope>
    <source>
        <strain evidence="2">CHK185-5351</strain>
    </source>
</reference>
<name>A0A9D2N9R4_9FIRM</name>
<dbReference type="Proteomes" id="UP000823849">
    <property type="component" value="Unassembled WGS sequence"/>
</dbReference>
<reference evidence="2" key="2">
    <citation type="submission" date="2021-04" db="EMBL/GenBank/DDBJ databases">
        <authorList>
            <person name="Gilroy R."/>
        </authorList>
    </citation>
    <scope>NUCLEOTIDE SEQUENCE</scope>
    <source>
        <strain evidence="2">CHK185-5351</strain>
    </source>
</reference>
<proteinExistence type="predicted"/>
<feature type="transmembrane region" description="Helical" evidence="1">
    <location>
        <begin position="200"/>
        <end position="218"/>
    </location>
</feature>
<protein>
    <submittedName>
        <fullName evidence="2">Sporulation protein</fullName>
    </submittedName>
</protein>
<feature type="transmembrane region" description="Helical" evidence="1">
    <location>
        <begin position="107"/>
        <end position="126"/>
    </location>
</feature>
<feature type="transmembrane region" description="Helical" evidence="1">
    <location>
        <begin position="34"/>
        <end position="54"/>
    </location>
</feature>
<evidence type="ECO:0000256" key="1">
    <source>
        <dbReference type="SAM" id="Phobius"/>
    </source>
</evidence>
<dbReference type="AlphaFoldDB" id="A0A9D2N9R4"/>
<feature type="transmembrane region" description="Helical" evidence="1">
    <location>
        <begin position="289"/>
        <end position="307"/>
    </location>
</feature>
<dbReference type="EMBL" id="DWWU01000020">
    <property type="protein sequence ID" value="HJC15125.1"/>
    <property type="molecule type" value="Genomic_DNA"/>
</dbReference>
<feature type="transmembrane region" description="Helical" evidence="1">
    <location>
        <begin position="138"/>
        <end position="156"/>
    </location>
</feature>
<keyword evidence="1" id="KW-0812">Transmembrane</keyword>
<evidence type="ECO:0000313" key="3">
    <source>
        <dbReference type="Proteomes" id="UP000823849"/>
    </source>
</evidence>
<keyword evidence="1" id="KW-0472">Membrane</keyword>
<evidence type="ECO:0000313" key="2">
    <source>
        <dbReference type="EMBL" id="HJC15125.1"/>
    </source>
</evidence>
<organism evidence="2 3">
    <name type="scientific">Candidatus Fusicatenibacter intestinigallinarum</name>
    <dbReference type="NCBI Taxonomy" id="2838598"/>
    <lineage>
        <taxon>Bacteria</taxon>
        <taxon>Bacillati</taxon>
        <taxon>Bacillota</taxon>
        <taxon>Clostridia</taxon>
        <taxon>Lachnospirales</taxon>
        <taxon>Lachnospiraceae</taxon>
        <taxon>Fusicatenibacter</taxon>
    </lineage>
</organism>
<keyword evidence="1" id="KW-1133">Transmembrane helix</keyword>
<gene>
    <name evidence="2" type="ORF">H9705_04770</name>
</gene>
<accession>A0A9D2N9R4</accession>